<reference evidence="2 3" key="1">
    <citation type="journal article" date="2014" name="Genome Announc.">
        <title>Draft Genome Sequence of Moraxella bovoculi Strain 237T (ATCC BAA-1259T) Isolated from a Calf with Infectious Bovine Keratoconjunctivitis.</title>
        <authorList>
            <person name="Calcutt M.J."/>
            <person name="Foecking M.F."/>
            <person name="Martin N.T."/>
            <person name="Mhlanga-Mutangadura T."/>
            <person name="Reilly T.J."/>
        </authorList>
    </citation>
    <scope>NUCLEOTIDE SEQUENCE [LARGE SCALE GENOMIC DNA]</scope>
    <source>
        <strain evidence="2 3">237</strain>
    </source>
</reference>
<dbReference type="Proteomes" id="UP000035860">
    <property type="component" value="Unassembled WGS sequence"/>
</dbReference>
<sequence>MDMIKKLPIVAGFCMMGAAANAQDEPSQAADQADIATAQVMDESLESEGAPPVERNAAQTTWLDEKRYDAKDYLNKTAHKMDKWFGTTDPDEPARASLRVMVDTHWNEYDGTTVKPRVRGKLKLPALENRLSLVFGDEDLDVERDGGIHNDSRVVRHADRRFDRREAREQNSSFGLRWSKFQEKLGIETDVDLGVRSDDVFIKMRAEKEWELPKNVDMRFEQVYRYGSKSEHYTLSTLEFSQPQSALRTLINRTQLNYTSQDTEDLNWGNSFYQQHYWRGKHGRREFSYGIYTGGNIEDKKANLNIYGPYVSYRQPVWREWLFLQGDVSYYNNKAEDRDHHVAAFGRVEMVF</sequence>
<dbReference type="OrthoDB" id="6646492at2"/>
<dbReference type="eggNOG" id="ENOG502Z9XM">
    <property type="taxonomic scope" value="Bacteria"/>
</dbReference>
<evidence type="ECO:0008006" key="4">
    <source>
        <dbReference type="Google" id="ProtNLM"/>
    </source>
</evidence>
<protein>
    <recommendedName>
        <fullName evidence="4">Outer membrane protein</fullName>
    </recommendedName>
</protein>
<feature type="chain" id="PRO_5001627275" description="Outer membrane protein" evidence="1">
    <location>
        <begin position="23"/>
        <end position="352"/>
    </location>
</feature>
<evidence type="ECO:0000256" key="1">
    <source>
        <dbReference type="SAM" id="SignalP"/>
    </source>
</evidence>
<keyword evidence="3" id="KW-1185">Reference proteome</keyword>
<dbReference type="EMBL" id="AOMT01000043">
    <property type="protein sequence ID" value="KDN24429.1"/>
    <property type="molecule type" value="Genomic_DNA"/>
</dbReference>
<dbReference type="AlphaFoldDB" id="A0A066UJS8"/>
<evidence type="ECO:0000313" key="2">
    <source>
        <dbReference type="EMBL" id="KDN24429.1"/>
    </source>
</evidence>
<dbReference type="RefSeq" id="WP_052585438.1">
    <property type="nucleotide sequence ID" value="NZ_AOMT01000043.1"/>
</dbReference>
<evidence type="ECO:0000313" key="3">
    <source>
        <dbReference type="Proteomes" id="UP000035860"/>
    </source>
</evidence>
<comment type="caution">
    <text evidence="2">The sequence shown here is derived from an EMBL/GenBank/DDBJ whole genome shotgun (WGS) entry which is preliminary data.</text>
</comment>
<name>A0A066UJS8_9GAMM</name>
<feature type="signal peptide" evidence="1">
    <location>
        <begin position="1"/>
        <end position="22"/>
    </location>
</feature>
<keyword evidence="1" id="KW-0732">Signal</keyword>
<proteinExistence type="predicted"/>
<accession>A0A066UJS8</accession>
<organism evidence="2 3">
    <name type="scientific">Moraxella bovoculi 237</name>
    <dbReference type="NCBI Taxonomy" id="743974"/>
    <lineage>
        <taxon>Bacteria</taxon>
        <taxon>Pseudomonadati</taxon>
        <taxon>Pseudomonadota</taxon>
        <taxon>Gammaproteobacteria</taxon>
        <taxon>Moraxellales</taxon>
        <taxon>Moraxellaceae</taxon>
        <taxon>Moraxella</taxon>
    </lineage>
</organism>
<gene>
    <name evidence="2" type="ORF">MBO_09793</name>
</gene>